<dbReference type="Pfam" id="PF07940">
    <property type="entry name" value="Hepar_II_III_C"/>
    <property type="match status" value="1"/>
</dbReference>
<dbReference type="Pfam" id="PF16889">
    <property type="entry name" value="Hepar_II_III_N"/>
    <property type="match status" value="1"/>
</dbReference>
<keyword evidence="3" id="KW-0574">Periplasm</keyword>
<name>A0A430JB52_9BACL</name>
<evidence type="ECO:0000259" key="5">
    <source>
        <dbReference type="Pfam" id="PF07940"/>
    </source>
</evidence>
<evidence type="ECO:0000256" key="1">
    <source>
        <dbReference type="ARBA" id="ARBA00004418"/>
    </source>
</evidence>
<evidence type="ECO:0000313" key="8">
    <source>
        <dbReference type="Proteomes" id="UP000276128"/>
    </source>
</evidence>
<dbReference type="SUPFAM" id="SSF48230">
    <property type="entry name" value="Chondroitin AC/alginate lyase"/>
    <property type="match status" value="1"/>
</dbReference>
<dbReference type="GO" id="GO:0016829">
    <property type="term" value="F:lyase activity"/>
    <property type="evidence" value="ECO:0007669"/>
    <property type="project" value="UniProtKB-KW"/>
</dbReference>
<dbReference type="InterPro" id="IPR008929">
    <property type="entry name" value="Chondroitin_lyas"/>
</dbReference>
<dbReference type="EMBL" id="RXHU01000054">
    <property type="protein sequence ID" value="RTE08316.1"/>
    <property type="molecule type" value="Genomic_DNA"/>
</dbReference>
<protein>
    <submittedName>
        <fullName evidence="7">Alginate lyase family protein</fullName>
    </submittedName>
</protein>
<dbReference type="Gene3D" id="1.50.10.100">
    <property type="entry name" value="Chondroitin AC/alginate lyase"/>
    <property type="match status" value="1"/>
</dbReference>
<sequence>MNMNFYLKDGELQETGSYFQREFPKLAEVAIEHAVQACKNLFRVPFSMDTNHWIDLGEPVNWLHNPSKDLEFTWVLNRHWYMLDLGRAYLMTHNEEFVHTFMKHLRGWREQNPVPVSPLYEEAVFFQKPGPWRLLEVGLRVQSWISAYKYMEASTTMTELFRAEFKAALAEHAQYLTSYLGNTEINHAIMHMQGLFMIGVFYHEHPRASFWRQFAVERLSLCMTRQIDADGVQCELTTHYHNGSIEMFGTPYWLGKVSGHPLPEAYGSRLRNMAAFTHAMIRPDGGSTAVGDSDLIGSSAERLALLGAILDDTTFIKLGKLSAEILWLFGRERYEKFKELQLDSIAGAPSSVAFSNTGYYFMKSEEHYLFFDAASMGGAHGHADALNMEWMWKGTLLFLDPGRYTYEEGEWRRYFKSTRAHNTITVDGLDQTPYLSTQEWDVPHAACTVNRWISGEDYDFIDASHQGYMRLEDPVLHRRWLLLSKKSSAIIIVDWLEAKGTHHYEQRFQLPTSAAVQHCEERSPSEGLQSVIAYPSNLHLHMYWQTSGDQPAPFTVDCEQGWVSEIYGIKAETSTLVGKGTFTGARGIVTLCIPEDLCEHKERPQVTRLEIDAACQNVHVSFTDSTGLHHVDLDPTEIGWKDSKEE</sequence>
<dbReference type="InterPro" id="IPR012480">
    <property type="entry name" value="Hepar_II_III_C"/>
</dbReference>
<keyword evidence="4 7" id="KW-0456">Lyase</keyword>
<comment type="caution">
    <text evidence="7">The sequence shown here is derived from an EMBL/GenBank/DDBJ whole genome shotgun (WGS) entry which is preliminary data.</text>
</comment>
<reference evidence="7 8" key="1">
    <citation type="submission" date="2018-12" db="EMBL/GenBank/DDBJ databases">
        <title>Bacillus ochoae sp. nov., Paenibacillus whitsoniae sp. nov., Paenibacillus spiritus sp. nov. Isolated from the Mars Exploration Rover during spacecraft assembly.</title>
        <authorList>
            <person name="Seuylemezian A."/>
            <person name="Vaishampayan P."/>
        </authorList>
    </citation>
    <scope>NUCLEOTIDE SEQUENCE [LARGE SCALE GENOMIC DNA]</scope>
    <source>
        <strain evidence="7 8">MER 54</strain>
    </source>
</reference>
<dbReference type="AlphaFoldDB" id="A0A430JB52"/>
<evidence type="ECO:0000313" key="7">
    <source>
        <dbReference type="EMBL" id="RTE08316.1"/>
    </source>
</evidence>
<feature type="domain" description="Heparin-sulfate lyase N-terminal" evidence="6">
    <location>
        <begin position="30"/>
        <end position="294"/>
    </location>
</feature>
<dbReference type="Proteomes" id="UP000276128">
    <property type="component" value="Unassembled WGS sequence"/>
</dbReference>
<dbReference type="InterPro" id="IPR031680">
    <property type="entry name" value="Hepar_II_III_N"/>
</dbReference>
<keyword evidence="2" id="KW-0732">Signal</keyword>
<evidence type="ECO:0000259" key="6">
    <source>
        <dbReference type="Pfam" id="PF16889"/>
    </source>
</evidence>
<keyword evidence="8" id="KW-1185">Reference proteome</keyword>
<proteinExistence type="predicted"/>
<evidence type="ECO:0000256" key="4">
    <source>
        <dbReference type="ARBA" id="ARBA00023239"/>
    </source>
</evidence>
<dbReference type="Gene3D" id="2.70.98.70">
    <property type="match status" value="1"/>
</dbReference>
<dbReference type="PANTHER" id="PTHR39210:SF1">
    <property type="entry name" value="HEPARIN-SULFATE LYASE"/>
    <property type="match status" value="1"/>
</dbReference>
<accession>A0A430JB52</accession>
<evidence type="ECO:0000256" key="2">
    <source>
        <dbReference type="ARBA" id="ARBA00022729"/>
    </source>
</evidence>
<feature type="domain" description="Heparinase II/III-like C-terminal" evidence="5">
    <location>
        <begin position="349"/>
        <end position="579"/>
    </location>
</feature>
<dbReference type="GO" id="GO:0042597">
    <property type="term" value="C:periplasmic space"/>
    <property type="evidence" value="ECO:0007669"/>
    <property type="project" value="UniProtKB-SubCell"/>
</dbReference>
<organism evidence="7 8">
    <name type="scientific">Paenibacillus whitsoniae</name>
    <dbReference type="NCBI Taxonomy" id="2496558"/>
    <lineage>
        <taxon>Bacteria</taxon>
        <taxon>Bacillati</taxon>
        <taxon>Bacillota</taxon>
        <taxon>Bacilli</taxon>
        <taxon>Bacillales</taxon>
        <taxon>Paenibacillaceae</taxon>
        <taxon>Paenibacillus</taxon>
    </lineage>
</organism>
<dbReference type="OrthoDB" id="7335480at2"/>
<comment type="subcellular location">
    <subcellularLocation>
        <location evidence="1">Periplasm</location>
    </subcellularLocation>
</comment>
<dbReference type="PANTHER" id="PTHR39210">
    <property type="entry name" value="HEPARIN-SULFATE LYASE"/>
    <property type="match status" value="1"/>
</dbReference>
<evidence type="ECO:0000256" key="3">
    <source>
        <dbReference type="ARBA" id="ARBA00022764"/>
    </source>
</evidence>
<gene>
    <name evidence="7" type="ORF">EJQ19_17995</name>
</gene>